<comment type="caution">
    <text evidence="3">The sequence shown here is derived from an EMBL/GenBank/DDBJ whole genome shotgun (WGS) entry which is preliminary data.</text>
</comment>
<organism evidence="3 4">
    <name type="scientific">Stephania cephalantha</name>
    <dbReference type="NCBI Taxonomy" id="152367"/>
    <lineage>
        <taxon>Eukaryota</taxon>
        <taxon>Viridiplantae</taxon>
        <taxon>Streptophyta</taxon>
        <taxon>Embryophyta</taxon>
        <taxon>Tracheophyta</taxon>
        <taxon>Spermatophyta</taxon>
        <taxon>Magnoliopsida</taxon>
        <taxon>Ranunculales</taxon>
        <taxon>Menispermaceae</taxon>
        <taxon>Menispermoideae</taxon>
        <taxon>Cissampelideae</taxon>
        <taxon>Stephania</taxon>
    </lineage>
</organism>
<dbReference type="EMBL" id="JBBNAG010000005">
    <property type="protein sequence ID" value="KAK9132169.1"/>
    <property type="molecule type" value="Genomic_DNA"/>
</dbReference>
<keyword evidence="4" id="KW-1185">Reference proteome</keyword>
<feature type="compositionally biased region" description="Polar residues" evidence="1">
    <location>
        <begin position="47"/>
        <end position="72"/>
    </location>
</feature>
<proteinExistence type="predicted"/>
<evidence type="ECO:0000259" key="2">
    <source>
        <dbReference type="PROSITE" id="PS51782"/>
    </source>
</evidence>
<evidence type="ECO:0000313" key="3">
    <source>
        <dbReference type="EMBL" id="KAK9132169.1"/>
    </source>
</evidence>
<reference evidence="3 4" key="1">
    <citation type="submission" date="2024-01" db="EMBL/GenBank/DDBJ databases">
        <title>Genome assemblies of Stephania.</title>
        <authorList>
            <person name="Yang L."/>
        </authorList>
    </citation>
    <scope>NUCLEOTIDE SEQUENCE [LARGE SCALE GENOMIC DNA]</scope>
    <source>
        <strain evidence="3">JXDWG</strain>
        <tissue evidence="3">Leaf</tissue>
    </source>
</reference>
<dbReference type="InterPro" id="IPR036779">
    <property type="entry name" value="LysM_dom_sf"/>
</dbReference>
<dbReference type="CDD" id="cd00118">
    <property type="entry name" value="LysM"/>
    <property type="match status" value="1"/>
</dbReference>
<dbReference type="InterPro" id="IPR018392">
    <property type="entry name" value="LysM"/>
</dbReference>
<feature type="domain" description="LysM" evidence="2">
    <location>
        <begin position="90"/>
        <end position="133"/>
    </location>
</feature>
<evidence type="ECO:0000313" key="4">
    <source>
        <dbReference type="Proteomes" id="UP001419268"/>
    </source>
</evidence>
<dbReference type="AlphaFoldDB" id="A0AAP0JDU8"/>
<feature type="region of interest" description="Disordered" evidence="1">
    <location>
        <begin position="43"/>
        <end position="72"/>
    </location>
</feature>
<sequence>MSGGPRGGGGGGGRDCTVAKTAGILAFSGTALSIHKTLIPSKKEQIEVTQNNDKFTNPTQSIEESKPPSQNHPIVVVQESIKEELGSSDRTVEIAKGDTLWVFRGNSGVCIDAIKEANGLEWDTIYAGKKLVIPSSLQ</sequence>
<accession>A0AAP0JDU8</accession>
<dbReference type="SUPFAM" id="SSF54106">
    <property type="entry name" value="LysM domain"/>
    <property type="match status" value="1"/>
</dbReference>
<dbReference type="Gene3D" id="3.10.350.10">
    <property type="entry name" value="LysM domain"/>
    <property type="match status" value="1"/>
</dbReference>
<evidence type="ECO:0000256" key="1">
    <source>
        <dbReference type="SAM" id="MobiDB-lite"/>
    </source>
</evidence>
<dbReference type="PROSITE" id="PS51782">
    <property type="entry name" value="LYSM"/>
    <property type="match status" value="1"/>
</dbReference>
<dbReference type="SMART" id="SM00257">
    <property type="entry name" value="LysM"/>
    <property type="match status" value="1"/>
</dbReference>
<protein>
    <recommendedName>
        <fullName evidence="2">LysM domain-containing protein</fullName>
    </recommendedName>
</protein>
<gene>
    <name evidence="3" type="ORF">Scep_011697</name>
</gene>
<dbReference type="Pfam" id="PF01476">
    <property type="entry name" value="LysM"/>
    <property type="match status" value="1"/>
</dbReference>
<name>A0AAP0JDU8_9MAGN</name>
<dbReference type="Proteomes" id="UP001419268">
    <property type="component" value="Unassembled WGS sequence"/>
</dbReference>